<dbReference type="Proteomes" id="UP000251314">
    <property type="component" value="Unassembled WGS sequence"/>
</dbReference>
<dbReference type="EMBL" id="RCMI01000654">
    <property type="protein sequence ID" value="KAG2901891.1"/>
    <property type="molecule type" value="Genomic_DNA"/>
</dbReference>
<evidence type="ECO:0000256" key="2">
    <source>
        <dbReference type="SAM" id="MobiDB-lite"/>
    </source>
</evidence>
<dbReference type="EMBL" id="RCMK01000650">
    <property type="protein sequence ID" value="KAG2917686.1"/>
    <property type="molecule type" value="Genomic_DNA"/>
</dbReference>
<organism evidence="9 10">
    <name type="scientific">Phytophthora cactorum</name>
    <dbReference type="NCBI Taxonomy" id="29920"/>
    <lineage>
        <taxon>Eukaryota</taxon>
        <taxon>Sar</taxon>
        <taxon>Stramenopiles</taxon>
        <taxon>Oomycota</taxon>
        <taxon>Peronosporomycetes</taxon>
        <taxon>Peronosporales</taxon>
        <taxon>Peronosporaceae</taxon>
        <taxon>Phytophthora</taxon>
    </lineage>
</organism>
<reference evidence="9 10" key="1">
    <citation type="submission" date="2018-01" db="EMBL/GenBank/DDBJ databases">
        <title>Draft genome of the strawberry crown rot pathogen Phytophthora cactorum.</title>
        <authorList>
            <person name="Armitage A.D."/>
            <person name="Lysoe E."/>
            <person name="Nellist C.F."/>
            <person name="Harrison R.J."/>
            <person name="Brurberg M.B."/>
        </authorList>
    </citation>
    <scope>NUCLEOTIDE SEQUENCE [LARGE SCALE GENOMIC DNA]</scope>
    <source>
        <strain evidence="9 10">10300</strain>
    </source>
</reference>
<proteinExistence type="predicted"/>
<evidence type="ECO:0000313" key="8">
    <source>
        <dbReference type="EMBL" id="KAG6957584.1"/>
    </source>
</evidence>
<dbReference type="Proteomes" id="UP000688947">
    <property type="component" value="Unassembled WGS sequence"/>
</dbReference>
<evidence type="ECO:0000313" key="10">
    <source>
        <dbReference type="Proteomes" id="UP000251314"/>
    </source>
</evidence>
<keyword evidence="1" id="KW-0175">Coiled coil</keyword>
<sequence length="199" mass="22960">MSQELQHDDDEQTWGEKEEYQLEEESDEEVGSSYRAYTPQLMDTQEMQALRNALNRSEMQIQQQGHMQEYIPRKPASNKLRQWYGLPRNHRAINRPTMSAGPSSRLENSDTSNQLRERPATSKRSTCNGPKAGEFATILKKEARQVRELERRYEDTKRSLLDYVEVVTSCKPNDRVGGQEVYEQLADLISFAAKCSGPE</sequence>
<gene>
    <name evidence="8" type="ORF">JG687_00009897</name>
    <name evidence="9" type="ORF">PC110_g14925</name>
    <name evidence="3" type="ORF">PC113_g10198</name>
    <name evidence="4" type="ORF">PC115_g15739</name>
    <name evidence="5" type="ORF">PC117_g17350</name>
    <name evidence="6" type="ORF">PC118_g10788</name>
    <name evidence="7" type="ORF">PC129_g16543</name>
</gene>
<feature type="region of interest" description="Disordered" evidence="2">
    <location>
        <begin position="92"/>
        <end position="131"/>
    </location>
</feature>
<dbReference type="EMBL" id="JAENGZ010000535">
    <property type="protein sequence ID" value="KAG6957584.1"/>
    <property type="molecule type" value="Genomic_DNA"/>
</dbReference>
<dbReference type="EMBL" id="RCMV01000830">
    <property type="protein sequence ID" value="KAG3212496.1"/>
    <property type="molecule type" value="Genomic_DNA"/>
</dbReference>
<reference evidence="3" key="2">
    <citation type="submission" date="2018-10" db="EMBL/GenBank/DDBJ databases">
        <title>Effector identification in a new, highly contiguous assembly of the strawberry crown rot pathogen Phytophthora cactorum.</title>
        <authorList>
            <person name="Armitage A.D."/>
            <person name="Nellist C.F."/>
            <person name="Bates H."/>
            <person name="Vickerstaff R.J."/>
            <person name="Harrison R.J."/>
        </authorList>
    </citation>
    <scope>NUCLEOTIDE SEQUENCE</scope>
    <source>
        <strain evidence="3">15-7</strain>
        <strain evidence="4">4032</strain>
        <strain evidence="5">4040</strain>
        <strain evidence="6">P415</strain>
        <strain evidence="7">P421</strain>
    </source>
</reference>
<dbReference type="Proteomes" id="UP000760860">
    <property type="component" value="Unassembled WGS sequence"/>
</dbReference>
<evidence type="ECO:0000313" key="6">
    <source>
        <dbReference type="EMBL" id="KAG2981151.1"/>
    </source>
</evidence>
<feature type="region of interest" description="Disordered" evidence="2">
    <location>
        <begin position="1"/>
        <end position="34"/>
    </location>
</feature>
<dbReference type="VEuPathDB" id="FungiDB:PC110_g14925"/>
<dbReference type="Proteomes" id="UP000735874">
    <property type="component" value="Unassembled WGS sequence"/>
</dbReference>
<evidence type="ECO:0000313" key="3">
    <source>
        <dbReference type="EMBL" id="KAG2858012.1"/>
    </source>
</evidence>
<feature type="compositionally biased region" description="Polar residues" evidence="2">
    <location>
        <begin position="96"/>
        <end position="114"/>
    </location>
</feature>
<dbReference type="Proteomes" id="UP000736787">
    <property type="component" value="Unassembled WGS sequence"/>
</dbReference>
<dbReference type="OrthoDB" id="102144at2759"/>
<dbReference type="EMBL" id="RCML01000316">
    <property type="protein sequence ID" value="KAG2981151.1"/>
    <property type="molecule type" value="Genomic_DNA"/>
</dbReference>
<dbReference type="Proteomes" id="UP000774804">
    <property type="component" value="Unassembled WGS sequence"/>
</dbReference>
<dbReference type="Proteomes" id="UP000697107">
    <property type="component" value="Unassembled WGS sequence"/>
</dbReference>
<evidence type="ECO:0000256" key="1">
    <source>
        <dbReference type="SAM" id="Coils"/>
    </source>
</evidence>
<dbReference type="AlphaFoldDB" id="A0A329RWN9"/>
<evidence type="ECO:0000313" key="9">
    <source>
        <dbReference type="EMBL" id="RAW28700.1"/>
    </source>
</evidence>
<evidence type="ECO:0000313" key="4">
    <source>
        <dbReference type="EMBL" id="KAG2901891.1"/>
    </source>
</evidence>
<comment type="caution">
    <text evidence="9">The sequence shown here is derived from an EMBL/GenBank/DDBJ whole genome shotgun (WGS) entry which is preliminary data.</text>
</comment>
<evidence type="ECO:0000313" key="7">
    <source>
        <dbReference type="EMBL" id="KAG3212496.1"/>
    </source>
</evidence>
<keyword evidence="10" id="KW-1185">Reference proteome</keyword>
<evidence type="ECO:0000313" key="5">
    <source>
        <dbReference type="EMBL" id="KAG2917686.1"/>
    </source>
</evidence>
<accession>A0A329RWN9</accession>
<dbReference type="EMBL" id="RCMG01000268">
    <property type="protein sequence ID" value="KAG2858012.1"/>
    <property type="molecule type" value="Genomic_DNA"/>
</dbReference>
<reference evidence="8" key="3">
    <citation type="submission" date="2021-01" db="EMBL/GenBank/DDBJ databases">
        <title>Phytophthora aleatoria, a newly-described species from Pinus radiata is distinct from Phytophthora cactorum isolates based on comparative genomics.</title>
        <authorList>
            <person name="Mcdougal R."/>
            <person name="Panda P."/>
            <person name="Williams N."/>
            <person name="Studholme D.J."/>
        </authorList>
    </citation>
    <scope>NUCLEOTIDE SEQUENCE</scope>
    <source>
        <strain evidence="8">NZFS 3830</strain>
    </source>
</reference>
<protein>
    <submittedName>
        <fullName evidence="9">Uncharacterized protein</fullName>
    </submittedName>
</protein>
<feature type="compositionally biased region" description="Acidic residues" evidence="2">
    <location>
        <begin position="21"/>
        <end position="30"/>
    </location>
</feature>
<dbReference type="EMBL" id="MJFZ01000473">
    <property type="protein sequence ID" value="RAW28700.1"/>
    <property type="molecule type" value="Genomic_DNA"/>
</dbReference>
<name>A0A329RWN9_9STRA</name>
<feature type="coiled-coil region" evidence="1">
    <location>
        <begin position="139"/>
        <end position="166"/>
    </location>
</feature>